<evidence type="ECO:0000313" key="4">
    <source>
        <dbReference type="Proteomes" id="UP000256514"/>
    </source>
</evidence>
<proteinExistence type="predicted"/>
<dbReference type="PANTHER" id="PTHR36698">
    <property type="entry name" value="BLL5892 PROTEIN"/>
    <property type="match status" value="1"/>
</dbReference>
<dbReference type="RefSeq" id="WP_115570389.1">
    <property type="nucleotide sequence ID" value="NZ_NXLT01000001.1"/>
</dbReference>
<dbReference type="AlphaFoldDB" id="A0A3D8IT27"/>
<keyword evidence="4" id="KW-1185">Reference proteome</keyword>
<accession>A0A3D8IT27</accession>
<keyword evidence="1" id="KW-0472">Membrane</keyword>
<dbReference type="Pfam" id="PF02470">
    <property type="entry name" value="MlaD"/>
    <property type="match status" value="1"/>
</dbReference>
<feature type="transmembrane region" description="Helical" evidence="1">
    <location>
        <begin position="7"/>
        <end position="29"/>
    </location>
</feature>
<evidence type="ECO:0000313" key="3">
    <source>
        <dbReference type="EMBL" id="RDU68439.1"/>
    </source>
</evidence>
<feature type="domain" description="Mce/MlaD" evidence="2">
    <location>
        <begin position="38"/>
        <end position="116"/>
    </location>
</feature>
<name>A0A3D8IT27_9HELI</name>
<organism evidence="3 4">
    <name type="scientific">Helicobacter equorum</name>
    <dbReference type="NCBI Taxonomy" id="361872"/>
    <lineage>
        <taxon>Bacteria</taxon>
        <taxon>Pseudomonadati</taxon>
        <taxon>Campylobacterota</taxon>
        <taxon>Epsilonproteobacteria</taxon>
        <taxon>Campylobacterales</taxon>
        <taxon>Helicobacteraceae</taxon>
        <taxon>Helicobacter</taxon>
    </lineage>
</organism>
<dbReference type="OrthoDB" id="5372112at2"/>
<dbReference type="EMBL" id="NXLT01000001">
    <property type="protein sequence ID" value="RDU68439.1"/>
    <property type="molecule type" value="Genomic_DNA"/>
</dbReference>
<reference evidence="3 4" key="1">
    <citation type="submission" date="2018-04" db="EMBL/GenBank/DDBJ databases">
        <title>Novel Campyloabacter and Helicobacter Species and Strains.</title>
        <authorList>
            <person name="Mannion A.J."/>
            <person name="Shen Z."/>
            <person name="Fox J.G."/>
        </authorList>
    </citation>
    <scope>NUCLEOTIDE SEQUENCE [LARGE SCALE GENOMIC DNA]</scope>
    <source>
        <strain evidence="3 4">MIT 12-6600</strain>
    </source>
</reference>
<dbReference type="Proteomes" id="UP000256514">
    <property type="component" value="Unassembled WGS sequence"/>
</dbReference>
<comment type="caution">
    <text evidence="3">The sequence shown here is derived from an EMBL/GenBank/DDBJ whole genome shotgun (WGS) entry which is preliminary data.</text>
</comment>
<evidence type="ECO:0000259" key="2">
    <source>
        <dbReference type="Pfam" id="PF02470"/>
    </source>
</evidence>
<keyword evidence="1" id="KW-1133">Transmembrane helix</keyword>
<dbReference type="PANTHER" id="PTHR36698:SF2">
    <property type="entry name" value="MCE_MLAD DOMAIN-CONTAINING PROTEIN"/>
    <property type="match status" value="1"/>
</dbReference>
<sequence length="256" mass="28434">MERNVKYVSIGIVFLGIVIGFCVFVLWLGRFDFGVSKYKTYYILTQDETSAVGVNTPVKFKGIAVGKIDSVSFEDLTQGVIKITLSIDSNLEVREDSYISIASSGLAGANYLAFYQGQSPQLNTSHIIEFKKGGLDILLQKMQAIGDKGLSVLSGVSELTSPQTIENLQKTLLHLSQMSQDMAHIMKRLDSITASIDTNLQSGQYDFRSMLNPSLLQLQETLLQADHFFSKATHLVDKIEKNPYDSLFGKKRNSDE</sequence>
<evidence type="ECO:0000256" key="1">
    <source>
        <dbReference type="SAM" id="Phobius"/>
    </source>
</evidence>
<keyword evidence="1" id="KW-0812">Transmembrane</keyword>
<dbReference type="InterPro" id="IPR003399">
    <property type="entry name" value="Mce/MlaD"/>
</dbReference>
<protein>
    <submittedName>
        <fullName evidence="3">MCE family protein</fullName>
    </submittedName>
</protein>
<gene>
    <name evidence="3" type="ORF">CQA54_01135</name>
</gene>